<protein>
    <recommendedName>
        <fullName evidence="1">F-box domain-containing protein</fullName>
    </recommendedName>
</protein>
<evidence type="ECO:0000259" key="1">
    <source>
        <dbReference type="PROSITE" id="PS50181"/>
    </source>
</evidence>
<dbReference type="Proteomes" id="UP001153076">
    <property type="component" value="Unassembled WGS sequence"/>
</dbReference>
<dbReference type="InterPro" id="IPR001810">
    <property type="entry name" value="F-box_dom"/>
</dbReference>
<dbReference type="InterPro" id="IPR036047">
    <property type="entry name" value="F-box-like_dom_sf"/>
</dbReference>
<dbReference type="PROSITE" id="PS50181">
    <property type="entry name" value="FBOX"/>
    <property type="match status" value="1"/>
</dbReference>
<dbReference type="PANTHER" id="PTHR33127:SF69">
    <property type="entry name" value="OS09G0340800 PROTEIN"/>
    <property type="match status" value="1"/>
</dbReference>
<proteinExistence type="predicted"/>
<dbReference type="OrthoDB" id="1863935at2759"/>
<dbReference type="SUPFAM" id="SSF81383">
    <property type="entry name" value="F-box domain"/>
    <property type="match status" value="1"/>
</dbReference>
<evidence type="ECO:0000313" key="2">
    <source>
        <dbReference type="EMBL" id="KAJ8447623.1"/>
    </source>
</evidence>
<dbReference type="PANTHER" id="PTHR33127">
    <property type="entry name" value="TRANSMEMBRANE PROTEIN"/>
    <property type="match status" value="1"/>
</dbReference>
<sequence>MRRDLAMEEEKRKIQCCLPPAGSAPWLVYTHGSSRKRKMQTFCTVSSSPLCTEYCFKSIPQLRSKEILSSSGEWLLLCDLDDLSVFSIWNSISSQVIHLPPLNALDDEVLISCSLVLPSCGHGDENFSVFLFADGVAFSYQSFRNNNSWVVQSTELLGQRVHVRNVVTCNGIIYGHAPVGNSGGDSDLVIIEFNDNCSGLDGPGPLTLRSLKVKYPDAGFKYAGHSKHFLESCGRVYMVVLHARDPETRTVCAVNIWELNLSLMKWVRVKFLGGRAFFIGVQSCTWCWGDIVHGESRGIEGNLYIFFVPEHYGLTEALYQFNLEDCSLASLLPCPNLPSPSYSPTWVMSQHQRFAVEDAHKCNDKKVGYLGQSRDAVQSQRQEENEVAERFLLCELPHDLILRVAQQLHLFDYLNFRATCKLLNYVAPPARWRTNNSYPLLMFFESDDPLCRLMDPCRSGSSYMFIPETFGGIVFMEFCKDGWLLLCTNRGDCLEFFNPFTGVRGKFPYFKFLCDFLTIGFSTCPTSSDCVTAAILARFSEIFICYVTYGDEMWHICSFPQHEPEFLPGVSRPVYYKGAFYFLDSRGYLGVFKLINGEGKWDVHGKPEMPCGYHCSSHLVDCDGELLSIFIGEMGEWIRVFKFEQPKMKWVPVKSLGNHTLFVSPSSSFAAVAMEREMRNRIYLAKRNGTGILFYSLDTGKYSSLKGEDWMEDLSGTKEQVRCCWI</sequence>
<dbReference type="Pfam" id="PF00646">
    <property type="entry name" value="F-box"/>
    <property type="match status" value="1"/>
</dbReference>
<accession>A0A9Q1KQC6</accession>
<comment type="caution">
    <text evidence="2">The sequence shown here is derived from an EMBL/GenBank/DDBJ whole genome shotgun (WGS) entry which is preliminary data.</text>
</comment>
<feature type="domain" description="F-box" evidence="1">
    <location>
        <begin position="390"/>
        <end position="435"/>
    </location>
</feature>
<keyword evidence="3" id="KW-1185">Reference proteome</keyword>
<dbReference type="EMBL" id="JAKOGI010000036">
    <property type="protein sequence ID" value="KAJ8447623.1"/>
    <property type="molecule type" value="Genomic_DNA"/>
</dbReference>
<dbReference type="AlphaFoldDB" id="A0A9Q1KQC6"/>
<dbReference type="InterPro" id="IPR005174">
    <property type="entry name" value="KIB1-4_b-propeller"/>
</dbReference>
<reference evidence="2" key="1">
    <citation type="submission" date="2022-04" db="EMBL/GenBank/DDBJ databases">
        <title>Carnegiea gigantea Genome sequencing and assembly v2.</title>
        <authorList>
            <person name="Copetti D."/>
            <person name="Sanderson M.J."/>
            <person name="Burquez A."/>
            <person name="Wojciechowski M.F."/>
        </authorList>
    </citation>
    <scope>NUCLEOTIDE SEQUENCE</scope>
    <source>
        <strain evidence="2">SGP5-SGP5p</strain>
        <tissue evidence="2">Aerial part</tissue>
    </source>
</reference>
<gene>
    <name evidence="2" type="ORF">Cgig2_031677</name>
</gene>
<dbReference type="Pfam" id="PF03478">
    <property type="entry name" value="Beta-prop_KIB1-4"/>
    <property type="match status" value="2"/>
</dbReference>
<evidence type="ECO:0000313" key="3">
    <source>
        <dbReference type="Proteomes" id="UP001153076"/>
    </source>
</evidence>
<name>A0A9Q1KQC6_9CARY</name>
<organism evidence="2 3">
    <name type="scientific">Carnegiea gigantea</name>
    <dbReference type="NCBI Taxonomy" id="171969"/>
    <lineage>
        <taxon>Eukaryota</taxon>
        <taxon>Viridiplantae</taxon>
        <taxon>Streptophyta</taxon>
        <taxon>Embryophyta</taxon>
        <taxon>Tracheophyta</taxon>
        <taxon>Spermatophyta</taxon>
        <taxon>Magnoliopsida</taxon>
        <taxon>eudicotyledons</taxon>
        <taxon>Gunneridae</taxon>
        <taxon>Pentapetalae</taxon>
        <taxon>Caryophyllales</taxon>
        <taxon>Cactineae</taxon>
        <taxon>Cactaceae</taxon>
        <taxon>Cactoideae</taxon>
        <taxon>Echinocereeae</taxon>
        <taxon>Carnegiea</taxon>
    </lineage>
</organism>